<feature type="transmembrane region" description="Helical" evidence="1">
    <location>
        <begin position="173"/>
        <end position="201"/>
    </location>
</feature>
<dbReference type="OrthoDB" id="709028at2"/>
<accession>A0A411E8G8</accession>
<keyword evidence="3" id="KW-1185">Reference proteome</keyword>
<dbReference type="KEGG" id="mur:EQY75_03865"/>
<evidence type="ECO:0000256" key="1">
    <source>
        <dbReference type="SAM" id="Phobius"/>
    </source>
</evidence>
<dbReference type="Proteomes" id="UP000290889">
    <property type="component" value="Chromosome"/>
</dbReference>
<protein>
    <submittedName>
        <fullName evidence="2">Uncharacterized protein</fullName>
    </submittedName>
</protein>
<keyword evidence="1" id="KW-0812">Transmembrane</keyword>
<keyword evidence="1" id="KW-1133">Transmembrane helix</keyword>
<organism evidence="2 3">
    <name type="scientific">Muriicola soli</name>
    <dbReference type="NCBI Taxonomy" id="2507538"/>
    <lineage>
        <taxon>Bacteria</taxon>
        <taxon>Pseudomonadati</taxon>
        <taxon>Bacteroidota</taxon>
        <taxon>Flavobacteriia</taxon>
        <taxon>Flavobacteriales</taxon>
        <taxon>Flavobacteriaceae</taxon>
        <taxon>Muriicola</taxon>
    </lineage>
</organism>
<gene>
    <name evidence="2" type="ORF">EQY75_03865</name>
</gene>
<feature type="transmembrane region" description="Helical" evidence="1">
    <location>
        <begin position="123"/>
        <end position="147"/>
    </location>
</feature>
<feature type="transmembrane region" description="Helical" evidence="1">
    <location>
        <begin position="76"/>
        <end position="94"/>
    </location>
</feature>
<name>A0A411E8G8_9FLAO</name>
<evidence type="ECO:0000313" key="3">
    <source>
        <dbReference type="Proteomes" id="UP000290889"/>
    </source>
</evidence>
<dbReference type="EMBL" id="CP035544">
    <property type="protein sequence ID" value="QBA63750.1"/>
    <property type="molecule type" value="Genomic_DNA"/>
</dbReference>
<reference evidence="2 3" key="1">
    <citation type="submission" date="2019-01" db="EMBL/GenBank/DDBJ databases">
        <title>Muriicola soli sp. nov., isolated from soil.</title>
        <authorList>
            <person name="Kang H.J."/>
            <person name="Kim S.B."/>
        </authorList>
    </citation>
    <scope>NUCLEOTIDE SEQUENCE [LARGE SCALE GENOMIC DNA]</scope>
    <source>
        <strain evidence="2 3">MMS17-SY002</strain>
    </source>
</reference>
<feature type="transmembrane region" description="Helical" evidence="1">
    <location>
        <begin position="38"/>
        <end position="56"/>
    </location>
</feature>
<keyword evidence="1" id="KW-0472">Membrane</keyword>
<sequence length="217" mass="25346">MMDELELLKKDWKKQGQDLPKLSYDELYAMIWKRSSSIVKWIFIISIIEFALPHLLYLIPSAREGISFYDDLGLKYVVLGLTVLQYVVVFYFIFQFYQRYREITVLDSAKELMRKIIRTRKTVKNYIVFALSIFLLTFLIIAIGILFSDGDSFLQVFELENKSVNMTVQQLKFLISGVMVATGVVCTALLGLIYFLIYGLLLRKLGRNYSELKRLEV</sequence>
<proteinExistence type="predicted"/>
<evidence type="ECO:0000313" key="2">
    <source>
        <dbReference type="EMBL" id="QBA63750.1"/>
    </source>
</evidence>
<dbReference type="AlphaFoldDB" id="A0A411E8G8"/>